<evidence type="ECO:0000313" key="2">
    <source>
        <dbReference type="EMBL" id="KAK8510943.1"/>
    </source>
</evidence>
<feature type="domain" description="F-box" evidence="1">
    <location>
        <begin position="31"/>
        <end position="60"/>
    </location>
</feature>
<protein>
    <recommendedName>
        <fullName evidence="1">F-box domain-containing protein</fullName>
    </recommendedName>
</protein>
<accession>A0ABR2BV34</accession>
<dbReference type="EMBL" id="JBBPBM010000080">
    <property type="protein sequence ID" value="KAK8510943.1"/>
    <property type="molecule type" value="Genomic_DNA"/>
</dbReference>
<reference evidence="2 3" key="1">
    <citation type="journal article" date="2024" name="G3 (Bethesda)">
        <title>Genome assembly of Hibiscus sabdariffa L. provides insights into metabolisms of medicinal natural products.</title>
        <authorList>
            <person name="Kim T."/>
        </authorList>
    </citation>
    <scope>NUCLEOTIDE SEQUENCE [LARGE SCALE GENOMIC DNA]</scope>
    <source>
        <strain evidence="2">TK-2024</strain>
        <tissue evidence="2">Old leaves</tissue>
    </source>
</reference>
<gene>
    <name evidence="2" type="ORF">V6N12_036856</name>
</gene>
<sequence length="220" mass="25484">MSQVVKRIDATHVSGHTLVCSFRNIGPIEQDLLIEVLFRLPPKILMRCCCVCKPCYVLIHRYCVSRITPFAPFLGLDVRIKISSTDLLIGRAVIPVWPLVFNIHDGCNGFSPDAKHLLDSQDGLMLFRHPSESENKYVLWNPNTKQFLLVPRPRNPETFVALAVEFRHWKPGREMDLFKIVSFPKKRGAFWKTLDVFYSRNSTWIEHKVKYMPRLPPRPG</sequence>
<dbReference type="PANTHER" id="PTHR31672:SF13">
    <property type="entry name" value="F-BOX PROTEIN CPR30-LIKE"/>
    <property type="match status" value="1"/>
</dbReference>
<dbReference type="SUPFAM" id="SSF81383">
    <property type="entry name" value="F-box domain"/>
    <property type="match status" value="1"/>
</dbReference>
<dbReference type="Proteomes" id="UP001472677">
    <property type="component" value="Unassembled WGS sequence"/>
</dbReference>
<proteinExistence type="predicted"/>
<evidence type="ECO:0000259" key="1">
    <source>
        <dbReference type="Pfam" id="PF00646"/>
    </source>
</evidence>
<comment type="caution">
    <text evidence="2">The sequence shown here is derived from an EMBL/GenBank/DDBJ whole genome shotgun (WGS) entry which is preliminary data.</text>
</comment>
<dbReference type="PANTHER" id="PTHR31672">
    <property type="entry name" value="BNACNNG10540D PROTEIN"/>
    <property type="match status" value="1"/>
</dbReference>
<dbReference type="InterPro" id="IPR050796">
    <property type="entry name" value="SCF_F-box_component"/>
</dbReference>
<dbReference type="Pfam" id="PF00646">
    <property type="entry name" value="F-box"/>
    <property type="match status" value="1"/>
</dbReference>
<evidence type="ECO:0000313" key="3">
    <source>
        <dbReference type="Proteomes" id="UP001472677"/>
    </source>
</evidence>
<keyword evidence="3" id="KW-1185">Reference proteome</keyword>
<dbReference type="InterPro" id="IPR001810">
    <property type="entry name" value="F-box_dom"/>
</dbReference>
<name>A0ABR2BV34_9ROSI</name>
<dbReference type="InterPro" id="IPR036047">
    <property type="entry name" value="F-box-like_dom_sf"/>
</dbReference>
<organism evidence="2 3">
    <name type="scientific">Hibiscus sabdariffa</name>
    <name type="common">roselle</name>
    <dbReference type="NCBI Taxonomy" id="183260"/>
    <lineage>
        <taxon>Eukaryota</taxon>
        <taxon>Viridiplantae</taxon>
        <taxon>Streptophyta</taxon>
        <taxon>Embryophyta</taxon>
        <taxon>Tracheophyta</taxon>
        <taxon>Spermatophyta</taxon>
        <taxon>Magnoliopsida</taxon>
        <taxon>eudicotyledons</taxon>
        <taxon>Gunneridae</taxon>
        <taxon>Pentapetalae</taxon>
        <taxon>rosids</taxon>
        <taxon>malvids</taxon>
        <taxon>Malvales</taxon>
        <taxon>Malvaceae</taxon>
        <taxon>Malvoideae</taxon>
        <taxon>Hibiscus</taxon>
    </lineage>
</organism>